<comment type="function">
    <text evidence="2">Pyridoxal 5'-phosphate (PLP)-binding protein, which is involved in PLP homeostasis.</text>
</comment>
<proteinExistence type="inferred from homology"/>
<dbReference type="PIRSF" id="PIRSF004848">
    <property type="entry name" value="YBL036c_PLPDEIII"/>
    <property type="match status" value="1"/>
</dbReference>
<evidence type="ECO:0000256" key="2">
    <source>
        <dbReference type="HAMAP-Rule" id="MF_02087"/>
    </source>
</evidence>
<protein>
    <recommendedName>
        <fullName evidence="2">Pyridoxal phosphate homeostasis protein</fullName>
        <shortName evidence="2">PLP homeostasis protein</shortName>
    </recommendedName>
</protein>
<dbReference type="CDD" id="cd00635">
    <property type="entry name" value="PLPDE_III_YBL036c_like"/>
    <property type="match status" value="1"/>
</dbReference>
<dbReference type="InterPro" id="IPR001608">
    <property type="entry name" value="Ala_racemase_N"/>
</dbReference>
<evidence type="ECO:0000256" key="3">
    <source>
        <dbReference type="RuleBase" id="RU004514"/>
    </source>
</evidence>
<dbReference type="InterPro" id="IPR029066">
    <property type="entry name" value="PLP-binding_barrel"/>
</dbReference>
<dbReference type="PANTHER" id="PTHR10146:SF14">
    <property type="entry name" value="PYRIDOXAL PHOSPHATE HOMEOSTASIS PROTEIN"/>
    <property type="match status" value="1"/>
</dbReference>
<comment type="caution">
    <text evidence="5">The sequence shown here is derived from an EMBL/GenBank/DDBJ whole genome shotgun (WGS) entry which is preliminary data.</text>
</comment>
<comment type="similarity">
    <text evidence="2 3">Belongs to the pyridoxal phosphate-binding protein YggS/PROSC family.</text>
</comment>
<reference evidence="6" key="1">
    <citation type="journal article" date="2019" name="Int. J. Syst. Evol. Microbiol.">
        <title>The Global Catalogue of Microorganisms (GCM) 10K type strain sequencing project: providing services to taxonomists for standard genome sequencing and annotation.</title>
        <authorList>
            <consortium name="The Broad Institute Genomics Platform"/>
            <consortium name="The Broad Institute Genome Sequencing Center for Infectious Disease"/>
            <person name="Wu L."/>
            <person name="Ma J."/>
        </authorList>
    </citation>
    <scope>NUCLEOTIDE SEQUENCE [LARGE SCALE GENOMIC DNA]</scope>
    <source>
        <strain evidence="6">TISTR 1511</strain>
    </source>
</reference>
<dbReference type="Gene3D" id="3.20.20.10">
    <property type="entry name" value="Alanine racemase"/>
    <property type="match status" value="1"/>
</dbReference>
<evidence type="ECO:0000313" key="5">
    <source>
        <dbReference type="EMBL" id="MFD2673769.1"/>
    </source>
</evidence>
<dbReference type="HAMAP" id="MF_02087">
    <property type="entry name" value="PLP_homeostasis"/>
    <property type="match status" value="1"/>
</dbReference>
<organism evidence="5 6">
    <name type="scientific">Gulosibacter bifidus</name>
    <dbReference type="NCBI Taxonomy" id="272239"/>
    <lineage>
        <taxon>Bacteria</taxon>
        <taxon>Bacillati</taxon>
        <taxon>Actinomycetota</taxon>
        <taxon>Actinomycetes</taxon>
        <taxon>Micrococcales</taxon>
        <taxon>Microbacteriaceae</taxon>
        <taxon>Gulosibacter</taxon>
    </lineage>
</organism>
<dbReference type="RefSeq" id="WP_066055366.1">
    <property type="nucleotide sequence ID" value="NZ_JBHUNF010000001.1"/>
</dbReference>
<evidence type="ECO:0000313" key="6">
    <source>
        <dbReference type="Proteomes" id="UP001597453"/>
    </source>
</evidence>
<sequence>MMTEVTPQPSWGSREALAGRLAAVRASIAEAAVDANRDPAELTLVAVTKFHDVDIIDALYELGVRDFGENRHPESRYKAARLREIAGDDGRMHFIGQLQRNKARQVGRYADVIESIDRVELVDALSTLQREDGRQVDVTIQLSLDGDTARGGVLLEEAPDLARRILDTDTLRLRGVMAVAPIDADPDKAFATVRETSETIRSFAPDATWCSMGMTHDFRSAISQGATHLRIGTAITGMRPTAP</sequence>
<keyword evidence="6" id="KW-1185">Reference proteome</keyword>
<accession>A0ABW5RH35</accession>
<gene>
    <name evidence="5" type="ORF">ACFSUQ_00390</name>
</gene>
<feature type="modified residue" description="N6-(pyridoxal phosphate)lysine" evidence="2">
    <location>
        <position position="49"/>
    </location>
</feature>
<dbReference type="EMBL" id="JBHUNF010000001">
    <property type="protein sequence ID" value="MFD2673769.1"/>
    <property type="molecule type" value="Genomic_DNA"/>
</dbReference>
<dbReference type="PANTHER" id="PTHR10146">
    <property type="entry name" value="PROLINE SYNTHETASE CO-TRANSCRIBED BACTERIAL HOMOLOG PROTEIN"/>
    <property type="match status" value="1"/>
</dbReference>
<dbReference type="Proteomes" id="UP001597453">
    <property type="component" value="Unassembled WGS sequence"/>
</dbReference>
<dbReference type="SUPFAM" id="SSF51419">
    <property type="entry name" value="PLP-binding barrel"/>
    <property type="match status" value="1"/>
</dbReference>
<name>A0ABW5RH35_9MICO</name>
<evidence type="ECO:0000259" key="4">
    <source>
        <dbReference type="Pfam" id="PF01168"/>
    </source>
</evidence>
<dbReference type="InterPro" id="IPR011078">
    <property type="entry name" value="PyrdxlP_homeostasis"/>
</dbReference>
<feature type="domain" description="Alanine racemase N-terminal" evidence="4">
    <location>
        <begin position="44"/>
        <end position="240"/>
    </location>
</feature>
<dbReference type="Pfam" id="PF01168">
    <property type="entry name" value="Ala_racemase_N"/>
    <property type="match status" value="1"/>
</dbReference>
<dbReference type="NCBIfam" id="TIGR00044">
    <property type="entry name" value="YggS family pyridoxal phosphate-dependent enzyme"/>
    <property type="match status" value="1"/>
</dbReference>
<evidence type="ECO:0000256" key="1">
    <source>
        <dbReference type="ARBA" id="ARBA00022898"/>
    </source>
</evidence>
<keyword evidence="1 2" id="KW-0663">Pyridoxal phosphate</keyword>